<protein>
    <recommendedName>
        <fullName evidence="3">AP2 domain-containing protein</fullName>
    </recommendedName>
</protein>
<evidence type="ECO:0008006" key="3">
    <source>
        <dbReference type="Google" id="ProtNLM"/>
    </source>
</evidence>
<accession>A0A5B9N661</accession>
<keyword evidence="2" id="KW-1185">Reference proteome</keyword>
<sequence length="193" mass="22781">MGRNTDGIVCGVGINDSQQKISDMPSGVQVYNRWRQMIYRCYDPEYLKSSPTYAGCWVCEEWLSFTNFYRWYISHYMVGYHLDKDLLIPGNRCYSPETCIFIPQWLNSFTINRSSKRGLYPVGVCKFGNRYKSYCNDPFTGKQRYIGYFSTPEDAHQAWLETKLKYSKELKSYMDAIDTRLYPNVVEIIKKMK</sequence>
<dbReference type="EMBL" id="MN045230">
    <property type="protein sequence ID" value="QEG08032.1"/>
    <property type="molecule type" value="Genomic_DNA"/>
</dbReference>
<gene>
    <name evidence="1" type="ORF">CPT_Magnus_153</name>
</gene>
<proteinExistence type="predicted"/>
<dbReference type="GO" id="GO:0003677">
    <property type="term" value="F:DNA binding"/>
    <property type="evidence" value="ECO:0007669"/>
    <property type="project" value="InterPro"/>
</dbReference>
<organism evidence="1 2">
    <name type="scientific">Klebsiella phage Magnus</name>
    <dbReference type="NCBI Taxonomy" id="2589660"/>
    <lineage>
        <taxon>Viruses</taxon>
        <taxon>Duplodnaviria</taxon>
        <taxon>Heunggongvirae</taxon>
        <taxon>Uroviricota</taxon>
        <taxon>Caudoviricetes</taxon>
        <taxon>Pantevenvirales</taxon>
        <taxon>Ackermannviridae</taxon>
        <taxon>Taipeivirus</taxon>
        <taxon>Taipeivirus magnus</taxon>
    </lineage>
</organism>
<dbReference type="Proteomes" id="UP000325262">
    <property type="component" value="Segment"/>
</dbReference>
<dbReference type="InterPro" id="IPR016177">
    <property type="entry name" value="DNA-bd_dom_sf"/>
</dbReference>
<dbReference type="SUPFAM" id="SSF54171">
    <property type="entry name" value="DNA-binding domain"/>
    <property type="match status" value="1"/>
</dbReference>
<reference evidence="1 2" key="1">
    <citation type="submission" date="2019-06" db="EMBL/GenBank/DDBJ databases">
        <title>Complete Genome Sequence of Klebsiella pneumoniae Myophage Magnus.</title>
        <authorList>
            <person name="Acevedo Ugarriza L.E."/>
            <person name="Michalik J."/>
            <person name="Newkirk H."/>
            <person name="Liu M."/>
            <person name="Gill J.J."/>
            <person name="Ramsey J."/>
        </authorList>
    </citation>
    <scope>NUCLEOTIDE SEQUENCE [LARGE SCALE GENOMIC DNA]</scope>
</reference>
<name>A0A5B9N661_9CAUD</name>
<evidence type="ECO:0000313" key="2">
    <source>
        <dbReference type="Proteomes" id="UP000325262"/>
    </source>
</evidence>
<evidence type="ECO:0000313" key="1">
    <source>
        <dbReference type="EMBL" id="QEG08032.1"/>
    </source>
</evidence>